<accession>A0ABR9DPT1</accession>
<name>A0ABR9DPT1_9MICO</name>
<evidence type="ECO:0000313" key="2">
    <source>
        <dbReference type="EMBL" id="MBD9699138.1"/>
    </source>
</evidence>
<organism evidence="2 3">
    <name type="scientific">Flavimobilis rhizosphaerae</name>
    <dbReference type="NCBI Taxonomy" id="2775421"/>
    <lineage>
        <taxon>Bacteria</taxon>
        <taxon>Bacillati</taxon>
        <taxon>Actinomycetota</taxon>
        <taxon>Actinomycetes</taxon>
        <taxon>Micrococcales</taxon>
        <taxon>Jonesiaceae</taxon>
        <taxon>Flavimobilis</taxon>
    </lineage>
</organism>
<feature type="region of interest" description="Disordered" evidence="1">
    <location>
        <begin position="52"/>
        <end position="201"/>
    </location>
</feature>
<proteinExistence type="predicted"/>
<dbReference type="SUPFAM" id="SSF51126">
    <property type="entry name" value="Pectin lyase-like"/>
    <property type="match status" value="1"/>
</dbReference>
<protein>
    <recommendedName>
        <fullName evidence="4">Right handed beta helix region</fullName>
    </recommendedName>
</protein>
<evidence type="ECO:0000256" key="1">
    <source>
        <dbReference type="SAM" id="MobiDB-lite"/>
    </source>
</evidence>
<evidence type="ECO:0008006" key="4">
    <source>
        <dbReference type="Google" id="ProtNLM"/>
    </source>
</evidence>
<feature type="compositionally biased region" description="Low complexity" evidence="1">
    <location>
        <begin position="130"/>
        <end position="141"/>
    </location>
</feature>
<sequence length="442" mass="46403">MHRPRPRHVLLVSSLAAAALAITAPVGMTVIGRMTAEPLPADFFGPAPASEGYVRDTSSPVSRATLRDPVGAFPTPFDDLTTTPGATPTDADGTPSAGSDPSNAAPGAPTTTPQTPGPVTTPGPGPSEPGPTTDPTQGPTTSAPEPTQAPEPTRKPTESPRPTTAPEPSPTTAPAPDPTNPSTSSRPDENSAGLPHGTKLDVHKGDLTITKDGTVIDGLDVRGFIRVHADNVVIKNSIVRGRDIGAQNMHLVQASNGSSNLVIRDTTLASDTLSPYIKGIVGWNFTLDRVRIHRVVDQVSIIGDNVTIKNSLLHGNLFYEQDPNYSGGPTHDDNIQVSIGTNLRFVNNVMIDTTNAAIMVTQDRGKVSDMLVKDNYMDGGACTVNLAEKSHGPLQGMTFRDNTFGTATRHPHCAILSPQSTTVTHSGNTFTDGYRFKISNGG</sequence>
<dbReference type="Gene3D" id="2.160.20.10">
    <property type="entry name" value="Single-stranded right-handed beta-helix, Pectin lyase-like"/>
    <property type="match status" value="1"/>
</dbReference>
<dbReference type="RefSeq" id="WP_192278982.1">
    <property type="nucleotide sequence ID" value="NZ_JACZDF010000003.1"/>
</dbReference>
<reference evidence="2 3" key="1">
    <citation type="submission" date="2020-09" db="EMBL/GenBank/DDBJ databases">
        <title>Flavimobilis rhizosphaerae sp. nov., isolated from rhizosphere soil of Spartina alterniflora.</title>
        <authorList>
            <person name="Hanqin C."/>
        </authorList>
    </citation>
    <scope>NUCLEOTIDE SEQUENCE [LARGE SCALE GENOMIC DNA]</scope>
    <source>
        <strain evidence="2 3">GY 10621</strain>
    </source>
</reference>
<dbReference type="InterPro" id="IPR012334">
    <property type="entry name" value="Pectin_lyas_fold"/>
</dbReference>
<dbReference type="InterPro" id="IPR011050">
    <property type="entry name" value="Pectin_lyase_fold/virulence"/>
</dbReference>
<comment type="caution">
    <text evidence="2">The sequence shown here is derived from an EMBL/GenBank/DDBJ whole genome shotgun (WGS) entry which is preliminary data.</text>
</comment>
<dbReference type="EMBL" id="JACZDF010000003">
    <property type="protein sequence ID" value="MBD9699138.1"/>
    <property type="molecule type" value="Genomic_DNA"/>
</dbReference>
<keyword evidence="3" id="KW-1185">Reference proteome</keyword>
<dbReference type="Proteomes" id="UP000642107">
    <property type="component" value="Unassembled WGS sequence"/>
</dbReference>
<feature type="compositionally biased region" description="Pro residues" evidence="1">
    <location>
        <begin position="163"/>
        <end position="179"/>
    </location>
</feature>
<feature type="compositionally biased region" description="Pro residues" evidence="1">
    <location>
        <begin position="115"/>
        <end position="129"/>
    </location>
</feature>
<gene>
    <name evidence="2" type="ORF">IGS67_06485</name>
</gene>
<feature type="compositionally biased region" description="Low complexity" evidence="1">
    <location>
        <begin position="73"/>
        <end position="94"/>
    </location>
</feature>
<evidence type="ECO:0000313" key="3">
    <source>
        <dbReference type="Proteomes" id="UP000642107"/>
    </source>
</evidence>